<gene>
    <name evidence="8" type="ORF">GPUH_LOCUS16175</name>
</gene>
<evidence type="ECO:0000313" key="9">
    <source>
        <dbReference type="Proteomes" id="UP000271098"/>
    </source>
</evidence>
<reference evidence="10" key="1">
    <citation type="submission" date="2016-06" db="UniProtKB">
        <authorList>
            <consortium name="WormBaseParasite"/>
        </authorList>
    </citation>
    <scope>IDENTIFICATION</scope>
</reference>
<keyword evidence="4" id="KW-0804">Transcription</keyword>
<evidence type="ECO:0000313" key="8">
    <source>
        <dbReference type="EMBL" id="VDN27392.1"/>
    </source>
</evidence>
<reference evidence="8 9" key="2">
    <citation type="submission" date="2018-11" db="EMBL/GenBank/DDBJ databases">
        <authorList>
            <consortium name="Pathogen Informatics"/>
        </authorList>
    </citation>
    <scope>NUCLEOTIDE SEQUENCE [LARGE SCALE GENOMIC DNA]</scope>
</reference>
<dbReference type="GO" id="GO:0000428">
    <property type="term" value="C:DNA-directed RNA polymerase complex"/>
    <property type="evidence" value="ECO:0007669"/>
    <property type="project" value="UniProtKB-KW"/>
</dbReference>
<dbReference type="OrthoDB" id="5851809at2759"/>
<dbReference type="WBParaSite" id="GPUH_0001619701-mRNA-1">
    <property type="protein sequence ID" value="GPUH_0001619701-mRNA-1"/>
    <property type="gene ID" value="GPUH_0001619701"/>
</dbReference>
<evidence type="ECO:0000256" key="3">
    <source>
        <dbReference type="ARBA" id="ARBA00022478"/>
    </source>
</evidence>
<dbReference type="GO" id="GO:0006351">
    <property type="term" value="P:DNA-templated transcription"/>
    <property type="evidence" value="ECO:0007669"/>
    <property type="project" value="InterPro"/>
</dbReference>
<dbReference type="GO" id="GO:0005730">
    <property type="term" value="C:nucleolus"/>
    <property type="evidence" value="ECO:0007669"/>
    <property type="project" value="UniProtKB-SubCell"/>
</dbReference>
<keyword evidence="5" id="KW-0539">Nucleus</keyword>
<accession>A0A183E5D4</accession>
<feature type="chain" id="PRO_5043139011" evidence="7">
    <location>
        <begin position="25"/>
        <end position="258"/>
    </location>
</feature>
<evidence type="ECO:0000256" key="6">
    <source>
        <dbReference type="SAM" id="MobiDB-lite"/>
    </source>
</evidence>
<evidence type="ECO:0000256" key="5">
    <source>
        <dbReference type="ARBA" id="ARBA00023242"/>
    </source>
</evidence>
<keyword evidence="9" id="KW-1185">Reference proteome</keyword>
<dbReference type="Pfam" id="PF06870">
    <property type="entry name" value="RNA_pol_I_A49"/>
    <property type="match status" value="1"/>
</dbReference>
<feature type="signal peptide" evidence="7">
    <location>
        <begin position="1"/>
        <end position="24"/>
    </location>
</feature>
<dbReference type="InterPro" id="IPR009668">
    <property type="entry name" value="RNA_pol-assoc_fac_A49-like"/>
</dbReference>
<feature type="region of interest" description="Disordered" evidence="6">
    <location>
        <begin position="36"/>
        <end position="64"/>
    </location>
</feature>
<name>A0A183E5D4_9BILA</name>
<dbReference type="EMBL" id="UYRT01083388">
    <property type="protein sequence ID" value="VDN27392.1"/>
    <property type="molecule type" value="Genomic_DNA"/>
</dbReference>
<evidence type="ECO:0000313" key="10">
    <source>
        <dbReference type="WBParaSite" id="GPUH_0001619701-mRNA-1"/>
    </source>
</evidence>
<proteinExistence type="inferred from homology"/>
<evidence type="ECO:0000256" key="2">
    <source>
        <dbReference type="ARBA" id="ARBA00009430"/>
    </source>
</evidence>
<dbReference type="GO" id="GO:0003677">
    <property type="term" value="F:DNA binding"/>
    <property type="evidence" value="ECO:0007669"/>
    <property type="project" value="InterPro"/>
</dbReference>
<sequence>MVAVATFSLIQELIVAAVDGKVAAMPLSEPWIEEPGAGMTGLEGIKDEAPSSPSLSTPPKDGAAQREATIPLMMPGVAARLTTNTAADVRSLKFRRHKLAGGTAGYVYTVANSGASNERVVRLGREERSEEEGCDYALAFVNRRTGHVEYLPTKLICFENVAAAEFDEILDNSRRPKIDYSAHNAATNESWADKRRALTDQFGSAKKMKVLDAAKRRHIKDETLSVMMNSAFSSTAIKKEDENVEEKTDISMLTTVGT</sequence>
<dbReference type="Proteomes" id="UP000271098">
    <property type="component" value="Unassembled WGS sequence"/>
</dbReference>
<evidence type="ECO:0000256" key="1">
    <source>
        <dbReference type="ARBA" id="ARBA00004604"/>
    </source>
</evidence>
<keyword evidence="3" id="KW-0240">DNA-directed RNA polymerase</keyword>
<comment type="similarity">
    <text evidence="2">Belongs to the eukaryotic RPA49/POLR1E RNA polymerase subunit family.</text>
</comment>
<organism evidence="10">
    <name type="scientific">Gongylonema pulchrum</name>
    <dbReference type="NCBI Taxonomy" id="637853"/>
    <lineage>
        <taxon>Eukaryota</taxon>
        <taxon>Metazoa</taxon>
        <taxon>Ecdysozoa</taxon>
        <taxon>Nematoda</taxon>
        <taxon>Chromadorea</taxon>
        <taxon>Rhabditida</taxon>
        <taxon>Spirurina</taxon>
        <taxon>Spiruromorpha</taxon>
        <taxon>Spiruroidea</taxon>
        <taxon>Gongylonematidae</taxon>
        <taxon>Gongylonema</taxon>
    </lineage>
</organism>
<keyword evidence="7" id="KW-0732">Signal</keyword>
<evidence type="ECO:0000256" key="7">
    <source>
        <dbReference type="SAM" id="SignalP"/>
    </source>
</evidence>
<dbReference type="AlphaFoldDB" id="A0A183E5D4"/>
<dbReference type="PANTHER" id="PTHR14440">
    <property type="entry name" value="DNA-DIRECTED RNA POLYMERASE I SUBUNIT RPA49"/>
    <property type="match status" value="1"/>
</dbReference>
<evidence type="ECO:0000256" key="4">
    <source>
        <dbReference type="ARBA" id="ARBA00023163"/>
    </source>
</evidence>
<protein>
    <submittedName>
        <fullName evidence="10">Protein kinase domain-containing protein</fullName>
    </submittedName>
</protein>
<comment type="subcellular location">
    <subcellularLocation>
        <location evidence="1">Nucleus</location>
        <location evidence="1">Nucleolus</location>
    </subcellularLocation>
</comment>